<feature type="domain" description="Luciferase-like" evidence="2">
    <location>
        <begin position="127"/>
        <end position="199"/>
    </location>
</feature>
<reference evidence="3 4" key="1">
    <citation type="journal article" date="2013" name="ISME J.">
        <title>A metabolic model for members of the genus Tetrasphaera involved in enhanced biological phosphorus removal.</title>
        <authorList>
            <person name="Kristiansen R."/>
            <person name="Nguyen H.T.T."/>
            <person name="Saunders A.M."/>
            <person name="Nielsen J.L."/>
            <person name="Wimmer R."/>
            <person name="Le V.Q."/>
            <person name="McIlroy S.J."/>
            <person name="Petrovski S."/>
            <person name="Seviour R.J."/>
            <person name="Calteau A."/>
            <person name="Nielsen K.L."/>
            <person name="Nielsen P.H."/>
        </authorList>
    </citation>
    <scope>NUCLEOTIDE SEQUENCE [LARGE SCALE GENOMIC DNA]</scope>
    <source>
        <strain evidence="3 4">Lp2</strain>
    </source>
</reference>
<feature type="compositionally biased region" description="Basic and acidic residues" evidence="1">
    <location>
        <begin position="58"/>
        <end position="71"/>
    </location>
</feature>
<gene>
    <name evidence="3" type="ORF">BN10_1280009</name>
</gene>
<feature type="region of interest" description="Disordered" evidence="1">
    <location>
        <begin position="199"/>
        <end position="227"/>
    </location>
</feature>
<dbReference type="STRING" id="1193181.BN10_1280009"/>
<evidence type="ECO:0000313" key="4">
    <source>
        <dbReference type="Proteomes" id="UP000013167"/>
    </source>
</evidence>
<dbReference type="HOGENOM" id="CLU_1219223_0_0_11"/>
<organism evidence="3 4">
    <name type="scientific">Phycicoccus elongatus Lp2</name>
    <dbReference type="NCBI Taxonomy" id="1193181"/>
    <lineage>
        <taxon>Bacteria</taxon>
        <taxon>Bacillati</taxon>
        <taxon>Actinomycetota</taxon>
        <taxon>Actinomycetes</taxon>
        <taxon>Micrococcales</taxon>
        <taxon>Intrasporangiaceae</taxon>
        <taxon>Phycicoccus</taxon>
    </lineage>
</organism>
<dbReference type="AlphaFoldDB" id="N0DZZ2"/>
<dbReference type="EMBL" id="CAIZ01000033">
    <property type="protein sequence ID" value="CCH68985.1"/>
    <property type="molecule type" value="Genomic_DNA"/>
</dbReference>
<protein>
    <recommendedName>
        <fullName evidence="2">Luciferase-like domain-containing protein</fullName>
    </recommendedName>
</protein>
<dbReference type="Gene3D" id="3.20.20.30">
    <property type="entry name" value="Luciferase-like domain"/>
    <property type="match status" value="1"/>
</dbReference>
<feature type="region of interest" description="Disordered" evidence="1">
    <location>
        <begin position="56"/>
        <end position="79"/>
    </location>
</feature>
<dbReference type="Proteomes" id="UP000013167">
    <property type="component" value="Unassembled WGS sequence"/>
</dbReference>
<keyword evidence="4" id="KW-1185">Reference proteome</keyword>
<evidence type="ECO:0000256" key="1">
    <source>
        <dbReference type="SAM" id="MobiDB-lite"/>
    </source>
</evidence>
<comment type="caution">
    <text evidence="3">The sequence shown here is derived from an EMBL/GenBank/DDBJ whole genome shotgun (WGS) entry which is preliminary data.</text>
</comment>
<evidence type="ECO:0000313" key="3">
    <source>
        <dbReference type="EMBL" id="CCH68985.1"/>
    </source>
</evidence>
<evidence type="ECO:0000259" key="2">
    <source>
        <dbReference type="Pfam" id="PF00296"/>
    </source>
</evidence>
<dbReference type="InterPro" id="IPR036661">
    <property type="entry name" value="Luciferase-like_sf"/>
</dbReference>
<proteinExistence type="predicted"/>
<feature type="region of interest" description="Disordered" evidence="1">
    <location>
        <begin position="1"/>
        <end position="27"/>
    </location>
</feature>
<name>N0DZZ2_9MICO</name>
<dbReference type="eggNOG" id="COG2141">
    <property type="taxonomic scope" value="Bacteria"/>
</dbReference>
<sequence>MLRAVLSGRDDDAVAESRGDPSALGRGEPVICRELELQLHPTVRGVDRLATGAGRAGEALDKDPGGHDEAVGHTGSGSDDEVHAPIIASRSALVCVASDGLLRGGNHFVGRKAMHGQMWDAHVMTRLGYQVPNFTYPGVGSDGLFEAVAAQAVEAEESGFDTVLVMDHFYQLPMLGAPDNAMIECYTLLAALSQRTSRVGSDPASRARGTPCTMRSTPRHPLVASPS</sequence>
<feature type="compositionally biased region" description="Basic and acidic residues" evidence="1">
    <location>
        <begin position="8"/>
        <end position="19"/>
    </location>
</feature>
<dbReference type="InterPro" id="IPR011251">
    <property type="entry name" value="Luciferase-like_dom"/>
</dbReference>
<accession>N0DZZ2</accession>
<dbReference type="Pfam" id="PF00296">
    <property type="entry name" value="Bac_luciferase"/>
    <property type="match status" value="1"/>
</dbReference>
<dbReference type="SUPFAM" id="SSF51679">
    <property type="entry name" value="Bacterial luciferase-like"/>
    <property type="match status" value="1"/>
</dbReference>
<dbReference type="GO" id="GO:0016705">
    <property type="term" value="F:oxidoreductase activity, acting on paired donors, with incorporation or reduction of molecular oxygen"/>
    <property type="evidence" value="ECO:0007669"/>
    <property type="project" value="InterPro"/>
</dbReference>